<dbReference type="InterPro" id="IPR017850">
    <property type="entry name" value="Alkaline_phosphatase_core_sf"/>
</dbReference>
<evidence type="ECO:0000256" key="3">
    <source>
        <dbReference type="ARBA" id="ARBA00022519"/>
    </source>
</evidence>
<evidence type="ECO:0000256" key="2">
    <source>
        <dbReference type="ARBA" id="ARBA00022475"/>
    </source>
</evidence>
<feature type="transmembrane region" description="Helical" evidence="8">
    <location>
        <begin position="73"/>
        <end position="95"/>
    </location>
</feature>
<dbReference type="InterPro" id="IPR058130">
    <property type="entry name" value="PEA_transf_C"/>
</dbReference>
<evidence type="ECO:0000256" key="6">
    <source>
        <dbReference type="ARBA" id="ARBA00022989"/>
    </source>
</evidence>
<evidence type="ECO:0000256" key="1">
    <source>
        <dbReference type="ARBA" id="ARBA00004429"/>
    </source>
</evidence>
<gene>
    <name evidence="11" type="ORF">CT157_07355</name>
</gene>
<dbReference type="Pfam" id="PF00884">
    <property type="entry name" value="Sulfatase"/>
    <property type="match status" value="1"/>
</dbReference>
<dbReference type="PANTHER" id="PTHR30443:SF0">
    <property type="entry name" value="PHOSPHOETHANOLAMINE TRANSFERASE EPTA"/>
    <property type="match status" value="1"/>
</dbReference>
<dbReference type="Gene3D" id="3.40.720.10">
    <property type="entry name" value="Alkaline Phosphatase, subunit A"/>
    <property type="match status" value="1"/>
</dbReference>
<evidence type="ECO:0000313" key="12">
    <source>
        <dbReference type="Proteomes" id="UP000282760"/>
    </source>
</evidence>
<protein>
    <submittedName>
        <fullName evidence="11">Phosphoethanolamine transferase</fullName>
    </submittedName>
</protein>
<feature type="transmembrane region" description="Helical" evidence="8">
    <location>
        <begin position="115"/>
        <end position="136"/>
    </location>
</feature>
<dbReference type="GO" id="GO:0009244">
    <property type="term" value="P:lipopolysaccharide core region biosynthetic process"/>
    <property type="evidence" value="ECO:0007669"/>
    <property type="project" value="TreeGrafter"/>
</dbReference>
<comment type="subcellular location">
    <subcellularLocation>
        <location evidence="1">Cell inner membrane</location>
        <topology evidence="1">Multi-pass membrane protein</topology>
    </subcellularLocation>
</comment>
<feature type="transmembrane region" description="Helical" evidence="8">
    <location>
        <begin position="148"/>
        <end position="170"/>
    </location>
</feature>
<sequence>MFKLKAVRPEWVTLFASAFLLTGFNFVLWQHLFDITAADGKGIAMRIAFGVMIFAAYNIVLTLLAFRPVLKPVLTLLFMVSAGVAYFMSQYGVMIDAGMFRNFAETNATEVRDLLSLKLLAYIVFLGVLPSWLLWKVPVNYRRWHRELLSKVVVSVASVAVIGGVALANYQGLSSLFRNHHEIRLMLVPSNYIGASAGYLREQVASAQQPFVTIGEDAQRNAAVQTHPRKSLTVLVVGESARAENFGILGYDRDTTPKLDKEAGLIAFTDVHSCGTETAVSVPCMFSNMGRKDYDASKAKNEEGLLDVLKRAGIDVIWRDNQSGCKGTCDRVTLQDVSNLKDPALCANSECRDEILLQGLQSFIDHLDKDTVLVLHQMGSHGPEYFKRYPKEYEHFTPVCESNALNNCSRESIVNGYDNTLVYTDHVLSSLIDVLRSNQDKVDTAMLYLSDHGESLGEYNLFLHGTPYMLAPEQQKHVAMLAWFSDSYQKSYSVDTHCLQMSRDKPLSQDNLFHSMLGLLEVQSKVYQPDLDMFAGCRGAVIDGVLAKD</sequence>
<dbReference type="InterPro" id="IPR012549">
    <property type="entry name" value="EptA-like_N"/>
</dbReference>
<evidence type="ECO:0000313" key="11">
    <source>
        <dbReference type="EMBL" id="AZV25823.1"/>
    </source>
</evidence>
<accession>A0A3T0JQX3</accession>
<keyword evidence="2" id="KW-1003">Cell membrane</keyword>
<proteinExistence type="predicted"/>
<evidence type="ECO:0000259" key="10">
    <source>
        <dbReference type="Pfam" id="PF08019"/>
    </source>
</evidence>
<dbReference type="InterPro" id="IPR000917">
    <property type="entry name" value="Sulfatase_N"/>
</dbReference>
<dbReference type="PANTHER" id="PTHR30443">
    <property type="entry name" value="INNER MEMBRANE PROTEIN"/>
    <property type="match status" value="1"/>
</dbReference>
<evidence type="ECO:0000256" key="4">
    <source>
        <dbReference type="ARBA" id="ARBA00022679"/>
    </source>
</evidence>
<dbReference type="InterPro" id="IPR040423">
    <property type="entry name" value="PEA_transferase"/>
</dbReference>
<feature type="transmembrane region" description="Helical" evidence="8">
    <location>
        <begin position="43"/>
        <end position="66"/>
    </location>
</feature>
<evidence type="ECO:0000259" key="9">
    <source>
        <dbReference type="Pfam" id="PF00884"/>
    </source>
</evidence>
<dbReference type="NCBIfam" id="NF028537">
    <property type="entry name" value="P_eth_NH2_trans"/>
    <property type="match status" value="1"/>
</dbReference>
<feature type="domain" description="Sulfatase N-terminal" evidence="9">
    <location>
        <begin position="233"/>
        <end position="521"/>
    </location>
</feature>
<dbReference type="Proteomes" id="UP000282760">
    <property type="component" value="Chromosome"/>
</dbReference>
<feature type="domain" description="Phosphoethanolamine transferase N-terminal" evidence="10">
    <location>
        <begin position="53"/>
        <end position="203"/>
    </location>
</feature>
<dbReference type="Pfam" id="PF08019">
    <property type="entry name" value="EptA_B_N"/>
    <property type="match status" value="1"/>
</dbReference>
<dbReference type="GO" id="GO:0016776">
    <property type="term" value="F:phosphotransferase activity, phosphate group as acceptor"/>
    <property type="evidence" value="ECO:0007669"/>
    <property type="project" value="TreeGrafter"/>
</dbReference>
<evidence type="ECO:0000256" key="7">
    <source>
        <dbReference type="ARBA" id="ARBA00023136"/>
    </source>
</evidence>
<reference evidence="11 12" key="1">
    <citation type="submission" date="2017-11" db="EMBL/GenBank/DDBJ databases">
        <title>Effect of PGPRs.</title>
        <authorList>
            <person name="Oliva R."/>
            <person name="Nong J."/>
            <person name="Roman V."/>
        </authorList>
    </citation>
    <scope>NUCLEOTIDE SEQUENCE [LARGE SCALE GENOMIC DNA]</scope>
    <source>
        <strain evidence="11">Inb918</strain>
    </source>
</reference>
<dbReference type="CDD" id="cd16017">
    <property type="entry name" value="LptA"/>
    <property type="match status" value="1"/>
</dbReference>
<keyword evidence="4 11" id="KW-0808">Transferase</keyword>
<dbReference type="AlphaFoldDB" id="A0A3T0JQX3"/>
<dbReference type="GO" id="GO:0005886">
    <property type="term" value="C:plasma membrane"/>
    <property type="evidence" value="ECO:0007669"/>
    <property type="project" value="UniProtKB-SubCell"/>
</dbReference>
<keyword evidence="7 8" id="KW-0472">Membrane</keyword>
<keyword evidence="5 8" id="KW-0812">Transmembrane</keyword>
<evidence type="ECO:0000256" key="8">
    <source>
        <dbReference type="SAM" id="Phobius"/>
    </source>
</evidence>
<keyword evidence="6 8" id="KW-1133">Transmembrane helix</keyword>
<dbReference type="SUPFAM" id="SSF53649">
    <property type="entry name" value="Alkaline phosphatase-like"/>
    <property type="match status" value="1"/>
</dbReference>
<organism evidence="11 12">
    <name type="scientific">Pseudomonas syringae</name>
    <dbReference type="NCBI Taxonomy" id="317"/>
    <lineage>
        <taxon>Bacteria</taxon>
        <taxon>Pseudomonadati</taxon>
        <taxon>Pseudomonadota</taxon>
        <taxon>Gammaproteobacteria</taxon>
        <taxon>Pseudomonadales</taxon>
        <taxon>Pseudomonadaceae</taxon>
        <taxon>Pseudomonas</taxon>
    </lineage>
</organism>
<evidence type="ECO:0000256" key="5">
    <source>
        <dbReference type="ARBA" id="ARBA00022692"/>
    </source>
</evidence>
<name>A0A3T0JQX3_PSESX</name>
<dbReference type="EMBL" id="CP024646">
    <property type="protein sequence ID" value="AZV25823.1"/>
    <property type="molecule type" value="Genomic_DNA"/>
</dbReference>
<keyword evidence="3" id="KW-0997">Cell inner membrane</keyword>
<feature type="transmembrane region" description="Helical" evidence="8">
    <location>
        <begin position="12"/>
        <end position="31"/>
    </location>
</feature>